<dbReference type="InterPro" id="IPR053940">
    <property type="entry name" value="UTP25_NTPase-like"/>
</dbReference>
<dbReference type="EMBL" id="CP119958">
    <property type="protein sequence ID" value="WFD37535.1"/>
    <property type="molecule type" value="Genomic_DNA"/>
</dbReference>
<feature type="compositionally biased region" description="Acidic residues" evidence="8">
    <location>
        <begin position="63"/>
        <end position="74"/>
    </location>
</feature>
<protein>
    <recommendedName>
        <fullName evidence="4 7">U3 small nucleolar RNA-associated protein 25</fullName>
        <shortName evidence="7">U3 snoRNA-associated protein 25</shortName>
    </recommendedName>
</protein>
<feature type="domain" description="UTP25 C-terminal" evidence="9">
    <location>
        <begin position="440"/>
        <end position="631"/>
    </location>
</feature>
<dbReference type="GO" id="GO:0032040">
    <property type="term" value="C:small-subunit processome"/>
    <property type="evidence" value="ECO:0007669"/>
    <property type="project" value="TreeGrafter"/>
</dbReference>
<dbReference type="GO" id="GO:0019843">
    <property type="term" value="F:rRNA binding"/>
    <property type="evidence" value="ECO:0007669"/>
    <property type="project" value="TreeGrafter"/>
</dbReference>
<name>A0AAF0EYQ5_9BASI</name>
<dbReference type="RefSeq" id="XP_060120432.1">
    <property type="nucleotide sequence ID" value="XM_060264449.1"/>
</dbReference>
<comment type="function">
    <text evidence="1 7">DEAD-box RNA helicase-like protein required for pre-18S rRNA processing, specifically at sites A0, A1, and A2.</text>
</comment>
<keyword evidence="7" id="KW-0690">Ribosome biogenesis</keyword>
<dbReference type="GeneID" id="85224128"/>
<evidence type="ECO:0000256" key="1">
    <source>
        <dbReference type="ARBA" id="ARBA00002883"/>
    </source>
</evidence>
<dbReference type="AlphaFoldDB" id="A0AAF0EYQ5"/>
<keyword evidence="12" id="KW-1185">Reference proteome</keyword>
<evidence type="ECO:0000256" key="3">
    <source>
        <dbReference type="ARBA" id="ARBA00009223"/>
    </source>
</evidence>
<dbReference type="Pfam" id="PF06862">
    <property type="entry name" value="Utp25_C"/>
    <property type="match status" value="1"/>
</dbReference>
<organism evidence="11 12">
    <name type="scientific">Malassezia japonica</name>
    <dbReference type="NCBI Taxonomy" id="223818"/>
    <lineage>
        <taxon>Eukaryota</taxon>
        <taxon>Fungi</taxon>
        <taxon>Dikarya</taxon>
        <taxon>Basidiomycota</taxon>
        <taxon>Ustilaginomycotina</taxon>
        <taxon>Malasseziomycetes</taxon>
        <taxon>Malasseziales</taxon>
        <taxon>Malasseziaceae</taxon>
        <taxon>Malassezia</taxon>
    </lineage>
</organism>
<evidence type="ECO:0000256" key="6">
    <source>
        <dbReference type="ARBA" id="ARBA00023274"/>
    </source>
</evidence>
<feature type="compositionally biased region" description="Basic and acidic residues" evidence="8">
    <location>
        <begin position="75"/>
        <end position="95"/>
    </location>
</feature>
<feature type="domain" description="UTP25 NTP hydrolase-like" evidence="10">
    <location>
        <begin position="158"/>
        <end position="427"/>
    </location>
</feature>
<evidence type="ECO:0000259" key="10">
    <source>
        <dbReference type="Pfam" id="PF22916"/>
    </source>
</evidence>
<evidence type="ECO:0000256" key="7">
    <source>
        <dbReference type="RuleBase" id="RU365070"/>
    </source>
</evidence>
<evidence type="ECO:0000256" key="8">
    <source>
        <dbReference type="SAM" id="MobiDB-lite"/>
    </source>
</evidence>
<keyword evidence="7" id="KW-0698">rRNA processing</keyword>
<dbReference type="Pfam" id="PF22916">
    <property type="entry name" value="UTP25_NTPase-like"/>
    <property type="match status" value="1"/>
</dbReference>
<evidence type="ECO:0000256" key="5">
    <source>
        <dbReference type="ARBA" id="ARBA00023242"/>
    </source>
</evidence>
<evidence type="ECO:0000313" key="12">
    <source>
        <dbReference type="Proteomes" id="UP001217754"/>
    </source>
</evidence>
<dbReference type="GO" id="GO:0034511">
    <property type="term" value="F:U3 snoRNA binding"/>
    <property type="evidence" value="ECO:0007669"/>
    <property type="project" value="InterPro"/>
</dbReference>
<dbReference type="GO" id="GO:0000462">
    <property type="term" value="P:maturation of SSU-rRNA from tricistronic rRNA transcript (SSU-rRNA, 5.8S rRNA, LSU-rRNA)"/>
    <property type="evidence" value="ECO:0007669"/>
    <property type="project" value="TreeGrafter"/>
</dbReference>
<dbReference type="Gene3D" id="3.40.50.300">
    <property type="entry name" value="P-loop containing nucleotide triphosphate hydrolases"/>
    <property type="match status" value="1"/>
</dbReference>
<dbReference type="InterPro" id="IPR010678">
    <property type="entry name" value="UTP25"/>
</dbReference>
<comment type="subunit">
    <text evidence="7">Component of the ribosomal small subunit (SSU) processome composed of at least 40 protein subunits and snoRNA U3.</text>
</comment>
<dbReference type="PANTHER" id="PTHR12933">
    <property type="entry name" value="ORF PROTEIN-RELATED"/>
    <property type="match status" value="1"/>
</dbReference>
<gene>
    <name evidence="11" type="primary">UTP25</name>
    <name evidence="11" type="ORF">MJAP1_000479</name>
</gene>
<dbReference type="PANTHER" id="PTHR12933:SF0">
    <property type="entry name" value="U3 SMALL NUCLEOLAR RNA-ASSOCIATED PROTEIN 25 HOMOLOG"/>
    <property type="match status" value="1"/>
</dbReference>
<evidence type="ECO:0000313" key="11">
    <source>
        <dbReference type="EMBL" id="WFD37535.1"/>
    </source>
</evidence>
<proteinExistence type="inferred from homology"/>
<keyword evidence="5 7" id="KW-0539">Nucleus</keyword>
<feature type="region of interest" description="Disordered" evidence="8">
    <location>
        <begin position="21"/>
        <end position="95"/>
    </location>
</feature>
<evidence type="ECO:0000259" key="9">
    <source>
        <dbReference type="Pfam" id="PF06862"/>
    </source>
</evidence>
<dbReference type="InterPro" id="IPR027417">
    <property type="entry name" value="P-loop_NTPase"/>
</dbReference>
<sequence length="632" mass="71608">MGDNTAHVRLLTLLNVSAAHPREADKTATGSAKRVRLSSAPAQPRAAVAKDEAPAAETPAAEDVQDAASDDEETSADKDAFHTHFGPESRDLDGVDTRDLRWSAPEPIDVLGGATIVRAQKKSDAVGHPHARIWKAYKEKYAKVAPKHTDLVKLLGTYVDLWDAHVALDTHDDLRTVLAMHAMSHVARTRQRVLKDNERLAKAAAAAKANEDDDELPELRDQGFTRPKVLLLTPFRNTAKEWVERMIQLSACEQIEQKSRFQSEFSLPPNVVDKLADERTADRYPADHRKTFRGNIDDNFKLGVKLTRKTLKLYSAFFESDVIVASPLGLRLLIEKERDADYLSSIEMLLVDQMDVMLMQNWDHVKFVFEHLNAIPKQAHDTDFSRVKPWYLDGQAKNLRQTVLLSSFDAPEFRAAFHQLQNVAGRVRTQSVVTEEDAAIAQVAPGIRQIFTRFDCANAQGDADARLQVFLTKTLSHLQRSAISATHTMIVVPSYFDFVRLEDHFRKQSDLSYTTLSEYSTNKEISRAREAFFSGKKAFLLLTERFHFYRRYLIRGAHTIVFYAPPEHAEYYPELVNAPLTPRKETDEVPDAAEITVHTLYSKYDLLRLERLLGTAQARRMVTDARSAWRFT</sequence>
<accession>A0AAF0EYQ5</accession>
<comment type="similarity">
    <text evidence="3 7">Belongs to the UTP25 family.</text>
</comment>
<reference evidence="11" key="1">
    <citation type="submission" date="2023-03" db="EMBL/GenBank/DDBJ databases">
        <title>Mating type loci evolution in Malassezia.</title>
        <authorList>
            <person name="Coelho M.A."/>
        </authorList>
    </citation>
    <scope>NUCLEOTIDE SEQUENCE</scope>
    <source>
        <strain evidence="11">CBS 9431</strain>
    </source>
</reference>
<evidence type="ECO:0000256" key="2">
    <source>
        <dbReference type="ARBA" id="ARBA00004604"/>
    </source>
</evidence>
<dbReference type="Proteomes" id="UP001217754">
    <property type="component" value="Chromosome 1"/>
</dbReference>
<evidence type="ECO:0000256" key="4">
    <source>
        <dbReference type="ARBA" id="ARBA00015422"/>
    </source>
</evidence>
<keyword evidence="6 7" id="KW-0687">Ribonucleoprotein</keyword>
<dbReference type="InterPro" id="IPR053939">
    <property type="entry name" value="UTP25_C"/>
</dbReference>
<comment type="subcellular location">
    <subcellularLocation>
        <location evidence="2 7">Nucleus</location>
        <location evidence="2 7">Nucleolus</location>
    </subcellularLocation>
</comment>